<dbReference type="PANTHER" id="PTHR11472:SF34">
    <property type="entry name" value="REGULATOR OF TELOMERE ELONGATION HELICASE 1"/>
    <property type="match status" value="1"/>
</dbReference>
<dbReference type="GO" id="GO:0003676">
    <property type="term" value="F:nucleic acid binding"/>
    <property type="evidence" value="ECO:0007669"/>
    <property type="project" value="InterPro"/>
</dbReference>
<reference evidence="3" key="1">
    <citation type="submission" date="2022-11" db="UniProtKB">
        <authorList>
            <consortium name="WormBaseParasite"/>
        </authorList>
    </citation>
    <scope>IDENTIFICATION</scope>
</reference>
<name>A0A914LNA0_MELIC</name>
<organism evidence="2 3">
    <name type="scientific">Meloidogyne incognita</name>
    <name type="common">Southern root-knot nematode worm</name>
    <name type="synonym">Oxyuris incognita</name>
    <dbReference type="NCBI Taxonomy" id="6306"/>
    <lineage>
        <taxon>Eukaryota</taxon>
        <taxon>Metazoa</taxon>
        <taxon>Ecdysozoa</taxon>
        <taxon>Nematoda</taxon>
        <taxon>Chromadorea</taxon>
        <taxon>Rhabditida</taxon>
        <taxon>Tylenchina</taxon>
        <taxon>Tylenchomorpha</taxon>
        <taxon>Tylenchoidea</taxon>
        <taxon>Meloidogynidae</taxon>
        <taxon>Meloidogyninae</taxon>
        <taxon>Meloidogyne</taxon>
        <taxon>Meloidogyne incognita group</taxon>
    </lineage>
</organism>
<accession>A0A914LNA0</accession>
<feature type="domain" description="ATP-dependent helicase C-terminal" evidence="1">
    <location>
        <begin position="2"/>
        <end position="80"/>
    </location>
</feature>
<sequence>MLSEGIDFADSHCRSLIIVGIPFPPLFDPRVILKKSYLLEAVNTKNKNSNNYLLSADEWYKVEGTRTVNQAFGRIIRHKEVCF</sequence>
<dbReference type="GO" id="GO:0045910">
    <property type="term" value="P:negative regulation of DNA recombination"/>
    <property type="evidence" value="ECO:0007669"/>
    <property type="project" value="TreeGrafter"/>
</dbReference>
<dbReference type="Proteomes" id="UP000887563">
    <property type="component" value="Unplaced"/>
</dbReference>
<dbReference type="GO" id="GO:0070182">
    <property type="term" value="F:DNA polymerase binding"/>
    <property type="evidence" value="ECO:0007669"/>
    <property type="project" value="TreeGrafter"/>
</dbReference>
<proteinExistence type="predicted"/>
<dbReference type="GO" id="GO:0005634">
    <property type="term" value="C:nucleus"/>
    <property type="evidence" value="ECO:0007669"/>
    <property type="project" value="TreeGrafter"/>
</dbReference>
<dbReference type="InterPro" id="IPR045028">
    <property type="entry name" value="DinG/Rad3-like"/>
</dbReference>
<dbReference type="GO" id="GO:0090657">
    <property type="term" value="P:telomeric loop disassembly"/>
    <property type="evidence" value="ECO:0007669"/>
    <property type="project" value="TreeGrafter"/>
</dbReference>
<evidence type="ECO:0000313" key="3">
    <source>
        <dbReference type="WBParaSite" id="Minc3s00686g16076"/>
    </source>
</evidence>
<dbReference type="GO" id="GO:0003678">
    <property type="term" value="F:DNA helicase activity"/>
    <property type="evidence" value="ECO:0007669"/>
    <property type="project" value="TreeGrafter"/>
</dbReference>
<dbReference type="InterPro" id="IPR006555">
    <property type="entry name" value="ATP-dep_Helicase_C"/>
</dbReference>
<dbReference type="Pfam" id="PF13307">
    <property type="entry name" value="Helicase_C_2"/>
    <property type="match status" value="1"/>
</dbReference>
<dbReference type="Gene3D" id="3.40.50.300">
    <property type="entry name" value="P-loop containing nucleotide triphosphate hydrolases"/>
    <property type="match status" value="1"/>
</dbReference>
<dbReference type="GO" id="GO:0005524">
    <property type="term" value="F:ATP binding"/>
    <property type="evidence" value="ECO:0007669"/>
    <property type="project" value="InterPro"/>
</dbReference>
<dbReference type="AlphaFoldDB" id="A0A914LNA0"/>
<keyword evidence="2" id="KW-1185">Reference proteome</keyword>
<dbReference type="InterPro" id="IPR027417">
    <property type="entry name" value="P-loop_NTPase"/>
</dbReference>
<dbReference type="PANTHER" id="PTHR11472">
    <property type="entry name" value="DNA REPAIR DEAD HELICASE RAD3/XP-D SUBFAMILY MEMBER"/>
    <property type="match status" value="1"/>
</dbReference>
<dbReference type="GO" id="GO:0010569">
    <property type="term" value="P:regulation of double-strand break repair via homologous recombination"/>
    <property type="evidence" value="ECO:0007669"/>
    <property type="project" value="TreeGrafter"/>
</dbReference>
<evidence type="ECO:0000259" key="1">
    <source>
        <dbReference type="Pfam" id="PF13307"/>
    </source>
</evidence>
<dbReference type="GO" id="GO:1904430">
    <property type="term" value="P:negative regulation of t-circle formation"/>
    <property type="evidence" value="ECO:0007669"/>
    <property type="project" value="TreeGrafter"/>
</dbReference>
<protein>
    <submittedName>
        <fullName evidence="3">ATP-dependent helicase C-terminal domain-containing protein</fullName>
    </submittedName>
</protein>
<evidence type="ECO:0000313" key="2">
    <source>
        <dbReference type="Proteomes" id="UP000887563"/>
    </source>
</evidence>
<dbReference type="GO" id="GO:0016818">
    <property type="term" value="F:hydrolase activity, acting on acid anhydrides, in phosphorus-containing anhydrides"/>
    <property type="evidence" value="ECO:0007669"/>
    <property type="project" value="InterPro"/>
</dbReference>
<dbReference type="WBParaSite" id="Minc3s00686g16076">
    <property type="protein sequence ID" value="Minc3s00686g16076"/>
    <property type="gene ID" value="Minc3s00686g16076"/>
</dbReference>